<evidence type="ECO:0000259" key="1">
    <source>
        <dbReference type="Pfam" id="PF01636"/>
    </source>
</evidence>
<accession>A0A7W0HN09</accession>
<dbReference type="InterPro" id="IPR011009">
    <property type="entry name" value="Kinase-like_dom_sf"/>
</dbReference>
<dbReference type="GO" id="GO:0016301">
    <property type="term" value="F:kinase activity"/>
    <property type="evidence" value="ECO:0007669"/>
    <property type="project" value="UniProtKB-KW"/>
</dbReference>
<proteinExistence type="predicted"/>
<dbReference type="RefSeq" id="WP_181608102.1">
    <property type="nucleotide sequence ID" value="NZ_BAABAM010000001.1"/>
</dbReference>
<dbReference type="Gene3D" id="3.90.1200.10">
    <property type="match status" value="1"/>
</dbReference>
<evidence type="ECO:0000313" key="2">
    <source>
        <dbReference type="EMBL" id="MBA2889297.1"/>
    </source>
</evidence>
<keyword evidence="2" id="KW-0418">Kinase</keyword>
<comment type="caution">
    <text evidence="2">The sequence shown here is derived from an EMBL/GenBank/DDBJ whole genome shotgun (WGS) entry which is preliminary data.</text>
</comment>
<dbReference type="Proteomes" id="UP000530928">
    <property type="component" value="Unassembled WGS sequence"/>
</dbReference>
<dbReference type="AlphaFoldDB" id="A0A7W0HN09"/>
<sequence length="317" mass="34101">MSMAWVFAEYGLADGTMSVAGRGAMGRVWRLDSGGRSYAMKEFFWAGLDERAVHEEAALRDRAVELGLRAPLNLPTTSGRYLAERDGVQVRLYSWADGVPGSPAGAEEVGTVLGTLHATALATERPVDPWYDRVAAPGRWSEIPEAAPYEERLAELAALVRPADPGRARLCHLDMKQSNLMRAPDGGLVVLDWDNAGPGVPEQELAGTLLRWHHHDGEVDGGGVKATVAAYRRACGLEPPGGLGAFSMEVAVLLNYLDAQARLAADEGAEPEHRRFAVDAVADVLAKLPTMEAFERVLDAAAQHAGPPLRRGLRPGR</sequence>
<organism evidence="2 3">
    <name type="scientific">Nonomuraea soli</name>
    <dbReference type="NCBI Taxonomy" id="1032476"/>
    <lineage>
        <taxon>Bacteria</taxon>
        <taxon>Bacillati</taxon>
        <taxon>Actinomycetota</taxon>
        <taxon>Actinomycetes</taxon>
        <taxon>Streptosporangiales</taxon>
        <taxon>Streptosporangiaceae</taxon>
        <taxon>Nonomuraea</taxon>
    </lineage>
</organism>
<gene>
    <name evidence="2" type="ORF">HNR30_000632</name>
</gene>
<evidence type="ECO:0000313" key="3">
    <source>
        <dbReference type="Proteomes" id="UP000530928"/>
    </source>
</evidence>
<keyword evidence="3" id="KW-1185">Reference proteome</keyword>
<dbReference type="EMBL" id="JACDUR010000001">
    <property type="protein sequence ID" value="MBA2889297.1"/>
    <property type="molecule type" value="Genomic_DNA"/>
</dbReference>
<dbReference type="InterPro" id="IPR002575">
    <property type="entry name" value="Aminoglycoside_PTrfase"/>
</dbReference>
<reference evidence="2 3" key="1">
    <citation type="submission" date="2020-07" db="EMBL/GenBank/DDBJ databases">
        <title>Genomic Encyclopedia of Type Strains, Phase IV (KMG-IV): sequencing the most valuable type-strain genomes for metagenomic binning, comparative biology and taxonomic classification.</title>
        <authorList>
            <person name="Goeker M."/>
        </authorList>
    </citation>
    <scope>NUCLEOTIDE SEQUENCE [LARGE SCALE GENOMIC DNA]</scope>
    <source>
        <strain evidence="2 3">DSM 45533</strain>
    </source>
</reference>
<keyword evidence="2" id="KW-0808">Transferase</keyword>
<dbReference type="Pfam" id="PF01636">
    <property type="entry name" value="APH"/>
    <property type="match status" value="1"/>
</dbReference>
<protein>
    <submittedName>
        <fullName evidence="2">Ser/Thr protein kinase RdoA (MazF antagonist)</fullName>
    </submittedName>
</protein>
<name>A0A7W0HN09_9ACTN</name>
<feature type="domain" description="Aminoglycoside phosphotransferase" evidence="1">
    <location>
        <begin position="21"/>
        <end position="232"/>
    </location>
</feature>
<dbReference type="SUPFAM" id="SSF56112">
    <property type="entry name" value="Protein kinase-like (PK-like)"/>
    <property type="match status" value="1"/>
</dbReference>